<dbReference type="AlphaFoldDB" id="A0AB39RXB9"/>
<dbReference type="RefSeq" id="WP_369252931.1">
    <property type="nucleotide sequence ID" value="NZ_CP163443.1"/>
</dbReference>
<reference evidence="1" key="1">
    <citation type="submission" date="2024-07" db="EMBL/GenBank/DDBJ databases">
        <authorList>
            <person name="Yu S.T."/>
        </authorList>
    </citation>
    <scope>NUCLEOTIDE SEQUENCE</scope>
    <source>
        <strain evidence="1">R41</strain>
    </source>
</reference>
<proteinExistence type="predicted"/>
<gene>
    <name evidence="1" type="ORF">AB5J53_01405</name>
</gene>
<name>A0AB39RXB9_9ACTN</name>
<evidence type="ECO:0000313" key="1">
    <source>
        <dbReference type="EMBL" id="XDQ59296.1"/>
    </source>
</evidence>
<sequence>MEFRSHPHEGQPLVEETEQTAMPGLYYSAGRQWYVGIDRNPMSRCASHTELRAPVARAILDGEAAAGRRP</sequence>
<dbReference type="EMBL" id="CP163443">
    <property type="protein sequence ID" value="XDQ59296.1"/>
    <property type="molecule type" value="Genomic_DNA"/>
</dbReference>
<organism evidence="1">
    <name type="scientific">Streptomyces sp. R41</name>
    <dbReference type="NCBI Taxonomy" id="3238632"/>
    <lineage>
        <taxon>Bacteria</taxon>
        <taxon>Bacillati</taxon>
        <taxon>Actinomycetota</taxon>
        <taxon>Actinomycetes</taxon>
        <taxon>Kitasatosporales</taxon>
        <taxon>Streptomycetaceae</taxon>
        <taxon>Streptomyces</taxon>
    </lineage>
</organism>
<protein>
    <submittedName>
        <fullName evidence="1">Uncharacterized protein</fullName>
    </submittedName>
</protein>
<accession>A0AB39RXB9</accession>